<proteinExistence type="predicted"/>
<accession>A0A9P5ZTB1</accession>
<evidence type="ECO:0000313" key="3">
    <source>
        <dbReference type="Proteomes" id="UP000807025"/>
    </source>
</evidence>
<sequence length="163" mass="17806">MLIAGSLSDVFHPKTHILPRWGQVSPHNGYHLLCVEQGMGMCAQRAPEYVSLHTMCMCRCCDECPFCDRHDTDNMSRPGRTQRRLCALVGTVGNVSGFVIGGSVLTARTSWRSIHFVVALMVNPAAGAAWFLLPTHTMPAKSQRRGIDVPGVLVLSSGLILFV</sequence>
<evidence type="ECO:0000313" key="2">
    <source>
        <dbReference type="EMBL" id="KAF9492778.1"/>
    </source>
</evidence>
<evidence type="ECO:0000256" key="1">
    <source>
        <dbReference type="SAM" id="Phobius"/>
    </source>
</evidence>
<keyword evidence="1" id="KW-0472">Membrane</keyword>
<name>A0A9P5ZTB1_PLEER</name>
<dbReference type="OrthoDB" id="440755at2759"/>
<dbReference type="Proteomes" id="UP000807025">
    <property type="component" value="Unassembled WGS sequence"/>
</dbReference>
<feature type="transmembrane region" description="Helical" evidence="1">
    <location>
        <begin position="113"/>
        <end position="133"/>
    </location>
</feature>
<keyword evidence="1" id="KW-1133">Transmembrane helix</keyword>
<gene>
    <name evidence="2" type="ORF">BDN71DRAFT_1173255</name>
</gene>
<keyword evidence="1" id="KW-0812">Transmembrane</keyword>
<dbReference type="EMBL" id="MU154596">
    <property type="protein sequence ID" value="KAF9492778.1"/>
    <property type="molecule type" value="Genomic_DNA"/>
</dbReference>
<protein>
    <submittedName>
        <fullName evidence="2">Uncharacterized protein</fullName>
    </submittedName>
</protein>
<keyword evidence="3" id="KW-1185">Reference proteome</keyword>
<organism evidence="2 3">
    <name type="scientific">Pleurotus eryngii</name>
    <name type="common">Boletus of the steppes</name>
    <dbReference type="NCBI Taxonomy" id="5323"/>
    <lineage>
        <taxon>Eukaryota</taxon>
        <taxon>Fungi</taxon>
        <taxon>Dikarya</taxon>
        <taxon>Basidiomycota</taxon>
        <taxon>Agaricomycotina</taxon>
        <taxon>Agaricomycetes</taxon>
        <taxon>Agaricomycetidae</taxon>
        <taxon>Agaricales</taxon>
        <taxon>Pleurotineae</taxon>
        <taxon>Pleurotaceae</taxon>
        <taxon>Pleurotus</taxon>
    </lineage>
</organism>
<dbReference type="AlphaFoldDB" id="A0A9P5ZTB1"/>
<reference evidence="2" key="1">
    <citation type="submission" date="2020-11" db="EMBL/GenBank/DDBJ databases">
        <authorList>
            <consortium name="DOE Joint Genome Institute"/>
            <person name="Ahrendt S."/>
            <person name="Riley R."/>
            <person name="Andreopoulos W."/>
            <person name="Labutti K."/>
            <person name="Pangilinan J."/>
            <person name="Ruiz-Duenas F.J."/>
            <person name="Barrasa J.M."/>
            <person name="Sanchez-Garcia M."/>
            <person name="Camarero S."/>
            <person name="Miyauchi S."/>
            <person name="Serrano A."/>
            <person name="Linde D."/>
            <person name="Babiker R."/>
            <person name="Drula E."/>
            <person name="Ayuso-Fernandez I."/>
            <person name="Pacheco R."/>
            <person name="Padilla G."/>
            <person name="Ferreira P."/>
            <person name="Barriuso J."/>
            <person name="Kellner H."/>
            <person name="Castanera R."/>
            <person name="Alfaro M."/>
            <person name="Ramirez L."/>
            <person name="Pisabarro A.G."/>
            <person name="Kuo A."/>
            <person name="Tritt A."/>
            <person name="Lipzen A."/>
            <person name="He G."/>
            <person name="Yan M."/>
            <person name="Ng V."/>
            <person name="Cullen D."/>
            <person name="Martin F."/>
            <person name="Rosso M.-N."/>
            <person name="Henrissat B."/>
            <person name="Hibbett D."/>
            <person name="Martinez A.T."/>
            <person name="Grigoriev I.V."/>
        </authorList>
    </citation>
    <scope>NUCLEOTIDE SEQUENCE</scope>
    <source>
        <strain evidence="2">ATCC 90797</strain>
    </source>
</reference>
<comment type="caution">
    <text evidence="2">The sequence shown here is derived from an EMBL/GenBank/DDBJ whole genome shotgun (WGS) entry which is preliminary data.</text>
</comment>
<feature type="transmembrane region" description="Helical" evidence="1">
    <location>
        <begin position="85"/>
        <end position="107"/>
    </location>
</feature>